<sequence length="162" mass="19114">MHHFLNYLAIYVYIFIYFEPMITIDKGVNLCKSNRSFSHYVPSSFNLSANLVYIIFLLKVLQQEILCELCSSHCACAICHVGLNNLLILLFIKLFLFPPFCPIIVDKLLPKHCTTGESALIYKRDKFTIIHIYFYFDILNKITRRKIFIYKLKIYSLIKENK</sequence>
<evidence type="ECO:0000313" key="2">
    <source>
        <dbReference type="EMBL" id="EOY24828.1"/>
    </source>
</evidence>
<dbReference type="InParanoid" id="A0A061G601"/>
<feature type="transmembrane region" description="Helical" evidence="1">
    <location>
        <begin position="73"/>
        <end position="97"/>
    </location>
</feature>
<gene>
    <name evidence="2" type="ORF">TCM_016316</name>
</gene>
<dbReference type="Proteomes" id="UP000026915">
    <property type="component" value="Chromosome 3"/>
</dbReference>
<dbReference type="AlphaFoldDB" id="A0A061G601"/>
<dbReference type="Gramene" id="EOY24828">
    <property type="protein sequence ID" value="EOY24828"/>
    <property type="gene ID" value="TCM_016316"/>
</dbReference>
<keyword evidence="1" id="KW-0472">Membrane</keyword>
<reference evidence="2 3" key="1">
    <citation type="journal article" date="2013" name="Genome Biol.">
        <title>The genome sequence of the most widely cultivated cacao type and its use to identify candidate genes regulating pod color.</title>
        <authorList>
            <person name="Motamayor J.C."/>
            <person name="Mockaitis K."/>
            <person name="Schmutz J."/>
            <person name="Haiminen N."/>
            <person name="Iii D.L."/>
            <person name="Cornejo O."/>
            <person name="Findley S.D."/>
            <person name="Zheng P."/>
            <person name="Utro F."/>
            <person name="Royaert S."/>
            <person name="Saski C."/>
            <person name="Jenkins J."/>
            <person name="Podicheti R."/>
            <person name="Zhao M."/>
            <person name="Scheffler B.E."/>
            <person name="Stack J.C."/>
            <person name="Feltus F.A."/>
            <person name="Mustiga G.M."/>
            <person name="Amores F."/>
            <person name="Phillips W."/>
            <person name="Marelli J.P."/>
            <person name="May G.D."/>
            <person name="Shapiro H."/>
            <person name="Ma J."/>
            <person name="Bustamante C.D."/>
            <person name="Schnell R.J."/>
            <person name="Main D."/>
            <person name="Gilbert D."/>
            <person name="Parida L."/>
            <person name="Kuhn D.N."/>
        </authorList>
    </citation>
    <scope>NUCLEOTIDE SEQUENCE [LARGE SCALE GENOMIC DNA]</scope>
    <source>
        <strain evidence="3">cv. Matina 1-6</strain>
    </source>
</reference>
<name>A0A061G601_THECC</name>
<feature type="transmembrane region" description="Helical" evidence="1">
    <location>
        <begin position="44"/>
        <end position="61"/>
    </location>
</feature>
<accession>A0A061G601</accession>
<evidence type="ECO:0000256" key="1">
    <source>
        <dbReference type="SAM" id="Phobius"/>
    </source>
</evidence>
<evidence type="ECO:0000313" key="3">
    <source>
        <dbReference type="Proteomes" id="UP000026915"/>
    </source>
</evidence>
<keyword evidence="3" id="KW-1185">Reference proteome</keyword>
<proteinExistence type="predicted"/>
<organism evidence="2 3">
    <name type="scientific">Theobroma cacao</name>
    <name type="common">Cacao</name>
    <name type="synonym">Cocoa</name>
    <dbReference type="NCBI Taxonomy" id="3641"/>
    <lineage>
        <taxon>Eukaryota</taxon>
        <taxon>Viridiplantae</taxon>
        <taxon>Streptophyta</taxon>
        <taxon>Embryophyta</taxon>
        <taxon>Tracheophyta</taxon>
        <taxon>Spermatophyta</taxon>
        <taxon>Magnoliopsida</taxon>
        <taxon>eudicotyledons</taxon>
        <taxon>Gunneridae</taxon>
        <taxon>Pentapetalae</taxon>
        <taxon>rosids</taxon>
        <taxon>malvids</taxon>
        <taxon>Malvales</taxon>
        <taxon>Malvaceae</taxon>
        <taxon>Byttnerioideae</taxon>
        <taxon>Theobroma</taxon>
    </lineage>
</organism>
<keyword evidence="1" id="KW-1133">Transmembrane helix</keyword>
<feature type="transmembrane region" description="Helical" evidence="1">
    <location>
        <begin position="7"/>
        <end position="24"/>
    </location>
</feature>
<keyword evidence="1" id="KW-0812">Transmembrane</keyword>
<protein>
    <submittedName>
        <fullName evidence="2">Uncharacterized protein</fullName>
    </submittedName>
</protein>
<dbReference type="EMBL" id="CM001881">
    <property type="protein sequence ID" value="EOY24828.1"/>
    <property type="molecule type" value="Genomic_DNA"/>
</dbReference>
<dbReference type="HOGENOM" id="CLU_1638386_0_0_1"/>